<dbReference type="AlphaFoldDB" id="A0ABD0XTW1"/>
<dbReference type="PANTHER" id="PTHR11635">
    <property type="entry name" value="CAMP-DEPENDENT PROTEIN KINASE REGULATORY CHAIN"/>
    <property type="match status" value="1"/>
</dbReference>
<accession>A0ABD0XTW1</accession>
<dbReference type="Pfam" id="PF00027">
    <property type="entry name" value="cNMP_binding"/>
    <property type="match status" value="1"/>
</dbReference>
<dbReference type="InterPro" id="IPR050503">
    <property type="entry name" value="cAMP-dep_PK_reg_su-like"/>
</dbReference>
<keyword evidence="2" id="KW-0547">Nucleotide-binding</keyword>
<dbReference type="Gene3D" id="2.60.120.10">
    <property type="entry name" value="Jelly Rolls"/>
    <property type="match status" value="2"/>
</dbReference>
<feature type="domain" description="Cyclic nucleotide-binding" evidence="4">
    <location>
        <begin position="16"/>
        <end position="78"/>
    </location>
</feature>
<reference evidence="5 6" key="1">
    <citation type="submission" date="2024-07" db="EMBL/GenBank/DDBJ databases">
        <title>Chromosome-level genome assembly of the water stick insect Ranatra chinensis (Heteroptera: Nepidae).</title>
        <authorList>
            <person name="Liu X."/>
        </authorList>
    </citation>
    <scope>NUCLEOTIDE SEQUENCE [LARGE SCALE GENOMIC DNA]</scope>
    <source>
        <strain evidence="5">Cailab_2021Rc</strain>
        <tissue evidence="5">Muscle</tissue>
    </source>
</reference>
<keyword evidence="3" id="KW-0114">cAMP</keyword>
<organism evidence="5 6">
    <name type="scientific">Ranatra chinensis</name>
    <dbReference type="NCBI Taxonomy" id="642074"/>
    <lineage>
        <taxon>Eukaryota</taxon>
        <taxon>Metazoa</taxon>
        <taxon>Ecdysozoa</taxon>
        <taxon>Arthropoda</taxon>
        <taxon>Hexapoda</taxon>
        <taxon>Insecta</taxon>
        <taxon>Pterygota</taxon>
        <taxon>Neoptera</taxon>
        <taxon>Paraneoptera</taxon>
        <taxon>Hemiptera</taxon>
        <taxon>Heteroptera</taxon>
        <taxon>Panheteroptera</taxon>
        <taxon>Nepomorpha</taxon>
        <taxon>Nepidae</taxon>
        <taxon>Ranatrinae</taxon>
        <taxon>Ranatra</taxon>
    </lineage>
</organism>
<dbReference type="GO" id="GO:0030552">
    <property type="term" value="F:cAMP binding"/>
    <property type="evidence" value="ECO:0007669"/>
    <property type="project" value="UniProtKB-KW"/>
</dbReference>
<evidence type="ECO:0000256" key="1">
    <source>
        <dbReference type="ARBA" id="ARBA00005753"/>
    </source>
</evidence>
<evidence type="ECO:0000313" key="6">
    <source>
        <dbReference type="Proteomes" id="UP001558652"/>
    </source>
</evidence>
<evidence type="ECO:0000256" key="2">
    <source>
        <dbReference type="ARBA" id="ARBA00022566"/>
    </source>
</evidence>
<evidence type="ECO:0000256" key="3">
    <source>
        <dbReference type="ARBA" id="ARBA00023149"/>
    </source>
</evidence>
<proteinExistence type="inferred from homology"/>
<feature type="domain" description="Cyclic nucleotide-binding" evidence="4">
    <location>
        <begin position="99"/>
        <end position="207"/>
    </location>
</feature>
<sequence>MVFGIRRNASSIMQMVSSRGTFGVFENRRGRNEFVANLTAGDCINESVLLHLPTKPSMAYARTDGIAWYVDRDTFSRLTIRKTYWDRFFKTKLIGNIPVLKYLQDDRKLLLAEAMEAKSFSDSQPIMTIGSIVEGLYFIVGGNVGVFNQTPRGTIHPQPTILHKGDYFGATSIDGRTEYARSAAYAIGQCNLMLLKSSSIYRIAGKD</sequence>
<dbReference type="InterPro" id="IPR014710">
    <property type="entry name" value="RmlC-like_jellyroll"/>
</dbReference>
<name>A0ABD0XTW1_9HEMI</name>
<dbReference type="PROSITE" id="PS50042">
    <property type="entry name" value="CNMP_BINDING_3"/>
    <property type="match status" value="2"/>
</dbReference>
<dbReference type="InterPro" id="IPR018490">
    <property type="entry name" value="cNMP-bd_dom_sf"/>
</dbReference>
<comment type="caution">
    <text evidence="5">The sequence shown here is derived from an EMBL/GenBank/DDBJ whole genome shotgun (WGS) entry which is preliminary data.</text>
</comment>
<gene>
    <name evidence="5" type="ORF">AAG570_008119</name>
</gene>
<dbReference type="InterPro" id="IPR000595">
    <property type="entry name" value="cNMP-bd_dom"/>
</dbReference>
<dbReference type="PANTHER" id="PTHR11635:SF152">
    <property type="entry name" value="CAMP-DEPENDENT PROTEIN KINASE TYPE I REGULATORY SUBUNIT-RELATED"/>
    <property type="match status" value="1"/>
</dbReference>
<keyword evidence="6" id="KW-1185">Reference proteome</keyword>
<evidence type="ECO:0000259" key="4">
    <source>
        <dbReference type="PROSITE" id="PS50042"/>
    </source>
</evidence>
<protein>
    <recommendedName>
        <fullName evidence="4">Cyclic nucleotide-binding domain-containing protein</fullName>
    </recommendedName>
</protein>
<dbReference type="Proteomes" id="UP001558652">
    <property type="component" value="Unassembled WGS sequence"/>
</dbReference>
<keyword evidence="2" id="KW-0116">cAMP-binding</keyword>
<dbReference type="CDD" id="cd00038">
    <property type="entry name" value="CAP_ED"/>
    <property type="match status" value="1"/>
</dbReference>
<dbReference type="SUPFAM" id="SSF51206">
    <property type="entry name" value="cAMP-binding domain-like"/>
    <property type="match status" value="2"/>
</dbReference>
<comment type="similarity">
    <text evidence="1">Belongs to the cAMP-dependent kinase regulatory chain family.</text>
</comment>
<dbReference type="EMBL" id="JBFDAA010000022">
    <property type="protein sequence ID" value="KAL1110591.1"/>
    <property type="molecule type" value="Genomic_DNA"/>
</dbReference>
<evidence type="ECO:0000313" key="5">
    <source>
        <dbReference type="EMBL" id="KAL1110591.1"/>
    </source>
</evidence>